<evidence type="ECO:0000256" key="1">
    <source>
        <dbReference type="SAM" id="SignalP"/>
    </source>
</evidence>
<name>A0A517SPT1_9BACT</name>
<dbReference type="RefSeq" id="WP_145269076.1">
    <property type="nucleotide sequence ID" value="NZ_CP036272.1"/>
</dbReference>
<accession>A0A517SPT1</accession>
<feature type="chain" id="PRO_5021802486" description="Response regulatory domain-containing protein" evidence="1">
    <location>
        <begin position="21"/>
        <end position="621"/>
    </location>
</feature>
<sequence precursor="true">MRLHLILLASLLILVASPHAVEGQAPDETQSPRAELVRQLDSTASAGGRDRAFAIGALARIGSWSEVDHWLATYSTIKENDKLAEAAELIGKDTLLRISLHDGLTDGGRAGLDKILQGTDDFLHDRQRLSAALKQLAGDSVDETLSARRTLISGGNASIEILLEAIGQGIQGNQYNQAVGLLKSFGEQSVNAADQLSTYGNETVRGNVLRVLQRLSSEAAVNNSLSAAFAVDASDSETQVARALIGNGITRDLARQQLVRALNTAQQIADNTPRDLKPAMLWSVNAQRSAVTEAASTEFFLRYRNVYDAAQRLRRIGELPISDQRQVLACDLAYRLIADPQWGDPDQIKTVQGLYPGQLTTKNLLAVMSQAKDNMPAVLGILRLLQNTIDPANPRDYLVQESGGGSSALVDLVSNPYPIIRFEAAALIHQVLEQSPEFSFPRQSFYRKTLSEMSALTEKPIAIVLETRPQVISIEESILAEMGYHVKSASSMTQLEKLVGQGGDIRLIVCKLAPPDGSSIEAVDRTRRLPAGRLASVIIFHDDTSPQKSIDRVQWQLNENRWQAKDAAGVYLMDLPGSGAAYYPVLTDQVSFRRVPAMTEVQRKVFQRLGTDALQGAQSTP</sequence>
<feature type="signal peptide" evidence="1">
    <location>
        <begin position="1"/>
        <end position="20"/>
    </location>
</feature>
<dbReference type="EMBL" id="CP036272">
    <property type="protein sequence ID" value="QDT58134.1"/>
    <property type="molecule type" value="Genomic_DNA"/>
</dbReference>
<evidence type="ECO:0000313" key="3">
    <source>
        <dbReference type="Proteomes" id="UP000315003"/>
    </source>
</evidence>
<proteinExistence type="predicted"/>
<gene>
    <name evidence="2" type="ORF">SV7mr_06230</name>
</gene>
<evidence type="ECO:0000313" key="2">
    <source>
        <dbReference type="EMBL" id="QDT58134.1"/>
    </source>
</evidence>
<keyword evidence="1" id="KW-0732">Signal</keyword>
<protein>
    <recommendedName>
        <fullName evidence="4">Response regulatory domain-containing protein</fullName>
    </recommendedName>
</protein>
<reference evidence="2 3" key="1">
    <citation type="submission" date="2019-02" db="EMBL/GenBank/DDBJ databases">
        <title>Deep-cultivation of Planctomycetes and their phenomic and genomic characterization uncovers novel biology.</title>
        <authorList>
            <person name="Wiegand S."/>
            <person name="Jogler M."/>
            <person name="Boedeker C."/>
            <person name="Pinto D."/>
            <person name="Vollmers J."/>
            <person name="Rivas-Marin E."/>
            <person name="Kohn T."/>
            <person name="Peeters S.H."/>
            <person name="Heuer A."/>
            <person name="Rast P."/>
            <person name="Oberbeckmann S."/>
            <person name="Bunk B."/>
            <person name="Jeske O."/>
            <person name="Meyerdierks A."/>
            <person name="Storesund J.E."/>
            <person name="Kallscheuer N."/>
            <person name="Luecker S."/>
            <person name="Lage O.M."/>
            <person name="Pohl T."/>
            <person name="Merkel B.J."/>
            <person name="Hornburger P."/>
            <person name="Mueller R.-W."/>
            <person name="Bruemmer F."/>
            <person name="Labrenz M."/>
            <person name="Spormann A.M."/>
            <person name="Op den Camp H."/>
            <person name="Overmann J."/>
            <person name="Amann R."/>
            <person name="Jetten M.S.M."/>
            <person name="Mascher T."/>
            <person name="Medema M.H."/>
            <person name="Devos D.P."/>
            <person name="Kaster A.-K."/>
            <person name="Ovreas L."/>
            <person name="Rohde M."/>
            <person name="Galperin M.Y."/>
            <person name="Jogler C."/>
        </authorList>
    </citation>
    <scope>NUCLEOTIDE SEQUENCE [LARGE SCALE GENOMIC DNA]</scope>
    <source>
        <strain evidence="2 3">SV_7m_r</strain>
    </source>
</reference>
<keyword evidence="3" id="KW-1185">Reference proteome</keyword>
<dbReference type="OrthoDB" id="230059at2"/>
<evidence type="ECO:0008006" key="4">
    <source>
        <dbReference type="Google" id="ProtNLM"/>
    </source>
</evidence>
<dbReference type="Proteomes" id="UP000315003">
    <property type="component" value="Chromosome"/>
</dbReference>
<dbReference type="AlphaFoldDB" id="A0A517SPT1"/>
<organism evidence="2 3">
    <name type="scientific">Stieleria bergensis</name>
    <dbReference type="NCBI Taxonomy" id="2528025"/>
    <lineage>
        <taxon>Bacteria</taxon>
        <taxon>Pseudomonadati</taxon>
        <taxon>Planctomycetota</taxon>
        <taxon>Planctomycetia</taxon>
        <taxon>Pirellulales</taxon>
        <taxon>Pirellulaceae</taxon>
        <taxon>Stieleria</taxon>
    </lineage>
</organism>